<dbReference type="OrthoDB" id="2570790at2759"/>
<organism evidence="1 2">
    <name type="scientific">Kwoniella heveanensis BCC8398</name>
    <dbReference type="NCBI Taxonomy" id="1296120"/>
    <lineage>
        <taxon>Eukaryota</taxon>
        <taxon>Fungi</taxon>
        <taxon>Dikarya</taxon>
        <taxon>Basidiomycota</taxon>
        <taxon>Agaricomycotina</taxon>
        <taxon>Tremellomycetes</taxon>
        <taxon>Tremellales</taxon>
        <taxon>Cryptococcaceae</taxon>
        <taxon>Kwoniella</taxon>
    </lineage>
</organism>
<dbReference type="Proteomes" id="UP000092666">
    <property type="component" value="Unassembled WGS sequence"/>
</dbReference>
<dbReference type="STRING" id="1296120.A0A1B9GTG4"/>
<dbReference type="EMBL" id="KV700125">
    <property type="protein sequence ID" value="OCF34303.1"/>
    <property type="molecule type" value="Genomic_DNA"/>
</dbReference>
<dbReference type="AlphaFoldDB" id="A0A1B9GTG4"/>
<reference evidence="2" key="2">
    <citation type="submission" date="2013-12" db="EMBL/GenBank/DDBJ databases">
        <title>Evolution of pathogenesis and genome organization in the Tremellales.</title>
        <authorList>
            <person name="Cuomo C."/>
            <person name="Litvintseva A."/>
            <person name="Heitman J."/>
            <person name="Chen Y."/>
            <person name="Sun S."/>
            <person name="Springer D."/>
            <person name="Dromer F."/>
            <person name="Young S."/>
            <person name="Zeng Q."/>
            <person name="Chapman S."/>
            <person name="Gujja S."/>
            <person name="Saif S."/>
            <person name="Birren B."/>
        </authorList>
    </citation>
    <scope>NUCLEOTIDE SEQUENCE [LARGE SCALE GENOMIC DNA]</scope>
    <source>
        <strain evidence="2">BCC8398</strain>
    </source>
</reference>
<name>A0A1B9GTG4_9TREE</name>
<dbReference type="InterPro" id="IPR016024">
    <property type="entry name" value="ARM-type_fold"/>
</dbReference>
<evidence type="ECO:0000313" key="2">
    <source>
        <dbReference type="Proteomes" id="UP000092666"/>
    </source>
</evidence>
<sequence>MNDLSSLSSALQAVLDSPGGGETLVRTVEKHLTSPDTDTDITAKRAVCETLLEILNDESGGGQSLEEGRAAILGDTALTCTPLFLPLVLHIPQATDLLVLLARYSNPKETILALVEGVQSIIERAEGFTVSDDEEEGTLEGEVDWADLVLEYEVVLRCFVICIPRLTTSKSTPTLLSIDEALSSSLPLTSHQTTTTSARKLLGLMCELVDGAWKWVKGTLDVGGEQRAILSNLLFMAVTLLGHKVDGRLIDRWFLSAFPRFQNLPSSNGTDGGDLDKWVEGADILEKAMATASSLNFSSTDLLKRIIDPTSLSIYASLASLNLLSSTLPSNPDNLSEFLPSPLPVSLLDDSMPILCAALSGSSVDAGVTWTWALVHRSGQEQGAGHKGLTLDYDNASMLIELLVPLTAQHPSPTTRLALFKLIGAIVGLQSSATDRIELFRQLLEPANPFENIRLQSLSLVREQLSPRNNSEPVPILLEELGPVLFALPSDEDPDDSPFVLEPEKLLASFYPTWWTEVLSLLWFTSTRIRKQQHQLDDVAKYTEKGDAVIGDGQSVRVNEWINLVETKLREVQQYLEKKTEAESGHGHHEHVHDHAHVDAGAAGIGREAFMLTRWEDALQRVQGRSLEQTIV</sequence>
<evidence type="ECO:0000313" key="1">
    <source>
        <dbReference type="EMBL" id="OCF34303.1"/>
    </source>
</evidence>
<reference evidence="1 2" key="1">
    <citation type="submission" date="2013-07" db="EMBL/GenBank/DDBJ databases">
        <title>The Genome Sequence of Cryptococcus heveanensis BCC8398.</title>
        <authorList>
            <consortium name="The Broad Institute Genome Sequencing Platform"/>
            <person name="Cuomo C."/>
            <person name="Litvintseva A."/>
            <person name="Chen Y."/>
            <person name="Heitman J."/>
            <person name="Sun S."/>
            <person name="Springer D."/>
            <person name="Dromer F."/>
            <person name="Young S.K."/>
            <person name="Zeng Q."/>
            <person name="Gargeya S."/>
            <person name="Fitzgerald M."/>
            <person name="Abouelleil A."/>
            <person name="Alvarado L."/>
            <person name="Berlin A.M."/>
            <person name="Chapman S.B."/>
            <person name="Dewar J."/>
            <person name="Goldberg J."/>
            <person name="Griggs A."/>
            <person name="Gujja S."/>
            <person name="Hansen M."/>
            <person name="Howarth C."/>
            <person name="Imamovic A."/>
            <person name="Larimer J."/>
            <person name="McCowan C."/>
            <person name="Murphy C."/>
            <person name="Pearson M."/>
            <person name="Priest M."/>
            <person name="Roberts A."/>
            <person name="Saif S."/>
            <person name="Shea T."/>
            <person name="Sykes S."/>
            <person name="Wortman J."/>
            <person name="Nusbaum C."/>
            <person name="Birren B."/>
        </authorList>
    </citation>
    <scope>NUCLEOTIDE SEQUENCE [LARGE SCALE GENOMIC DNA]</scope>
    <source>
        <strain evidence="1 2">BCC8398</strain>
    </source>
</reference>
<gene>
    <name evidence="1" type="ORF">I316_03817</name>
</gene>
<protein>
    <submittedName>
        <fullName evidence="1">Uncharacterized protein</fullName>
    </submittedName>
</protein>
<keyword evidence="2" id="KW-1185">Reference proteome</keyword>
<dbReference type="SUPFAM" id="SSF48371">
    <property type="entry name" value="ARM repeat"/>
    <property type="match status" value="1"/>
</dbReference>
<proteinExistence type="predicted"/>
<accession>A0A1B9GTG4</accession>